<feature type="transmembrane region" description="Helical" evidence="7">
    <location>
        <begin position="242"/>
        <end position="263"/>
    </location>
</feature>
<comment type="similarity">
    <text evidence="6">Belongs to the TMEM104 family.</text>
</comment>
<evidence type="ECO:0000256" key="1">
    <source>
        <dbReference type="ARBA" id="ARBA00004141"/>
    </source>
</evidence>
<feature type="domain" description="Amino acid transporter transmembrane" evidence="8">
    <location>
        <begin position="10"/>
        <end position="66"/>
    </location>
</feature>
<feature type="transmembrane region" description="Helical" evidence="7">
    <location>
        <begin position="485"/>
        <end position="506"/>
    </location>
</feature>
<evidence type="ECO:0000256" key="6">
    <source>
        <dbReference type="ARBA" id="ARBA00038166"/>
    </source>
</evidence>
<feature type="transmembrane region" description="Helical" evidence="7">
    <location>
        <begin position="283"/>
        <end position="305"/>
    </location>
</feature>
<evidence type="ECO:0000313" key="9">
    <source>
        <dbReference type="Proteomes" id="UP000694920"/>
    </source>
</evidence>
<keyword evidence="4 7" id="KW-0472">Membrane</keyword>
<organism evidence="9 10">
    <name type="scientific">Cephus cinctus</name>
    <name type="common">Wheat stem sawfly</name>
    <dbReference type="NCBI Taxonomy" id="211228"/>
    <lineage>
        <taxon>Eukaryota</taxon>
        <taxon>Metazoa</taxon>
        <taxon>Ecdysozoa</taxon>
        <taxon>Arthropoda</taxon>
        <taxon>Hexapoda</taxon>
        <taxon>Insecta</taxon>
        <taxon>Pterygota</taxon>
        <taxon>Neoptera</taxon>
        <taxon>Endopterygota</taxon>
        <taxon>Hymenoptera</taxon>
        <taxon>Cephoidea</taxon>
        <taxon>Cephidae</taxon>
        <taxon>Cephus</taxon>
    </lineage>
</organism>
<evidence type="ECO:0000256" key="5">
    <source>
        <dbReference type="ARBA" id="ARBA00023180"/>
    </source>
</evidence>
<feature type="transmembrane region" description="Helical" evidence="7">
    <location>
        <begin position="12"/>
        <end position="35"/>
    </location>
</feature>
<dbReference type="InterPro" id="IPR013057">
    <property type="entry name" value="AA_transpt_TM"/>
</dbReference>
<evidence type="ECO:0000256" key="2">
    <source>
        <dbReference type="ARBA" id="ARBA00022692"/>
    </source>
</evidence>
<keyword evidence="3 7" id="KW-1133">Transmembrane helix</keyword>
<dbReference type="GO" id="GO:0016020">
    <property type="term" value="C:membrane"/>
    <property type="evidence" value="ECO:0007669"/>
    <property type="project" value="UniProtKB-SubCell"/>
</dbReference>
<dbReference type="PANTHER" id="PTHR16189">
    <property type="entry name" value="TRANSMEMBRANE PROTEIN 104-RELATED"/>
    <property type="match status" value="1"/>
</dbReference>
<keyword evidence="5" id="KW-0325">Glycoprotein</keyword>
<protein>
    <submittedName>
        <fullName evidence="10">Transmembrane protein 104 homolog isoform X1</fullName>
    </submittedName>
</protein>
<dbReference type="RefSeq" id="XP_024942081.1">
    <property type="nucleotide sequence ID" value="XM_025086313.1"/>
</dbReference>
<evidence type="ECO:0000259" key="8">
    <source>
        <dbReference type="Pfam" id="PF01490"/>
    </source>
</evidence>
<keyword evidence="9" id="KW-1185">Reference proteome</keyword>
<feature type="transmembrane region" description="Helical" evidence="7">
    <location>
        <begin position="317"/>
        <end position="339"/>
    </location>
</feature>
<evidence type="ECO:0000313" key="10">
    <source>
        <dbReference type="RefSeq" id="XP_024942081.1"/>
    </source>
</evidence>
<name>A0AAJ7W2K6_CEPCN</name>
<evidence type="ECO:0000256" key="4">
    <source>
        <dbReference type="ARBA" id="ARBA00023136"/>
    </source>
</evidence>
<accession>A0AAJ7W2K6</accession>
<feature type="transmembrane region" description="Helical" evidence="7">
    <location>
        <begin position="434"/>
        <end position="459"/>
    </location>
</feature>
<keyword evidence="2 7" id="KW-0812">Transmembrane</keyword>
<dbReference type="PANTHER" id="PTHR16189:SF0">
    <property type="entry name" value="TRANSMEMBRANE PROTEIN 104"/>
    <property type="match status" value="1"/>
</dbReference>
<feature type="domain" description="Amino acid transporter transmembrane" evidence="8">
    <location>
        <begin position="144"/>
        <end position="481"/>
    </location>
</feature>
<feature type="transmembrane region" description="Helical" evidence="7">
    <location>
        <begin position="150"/>
        <end position="169"/>
    </location>
</feature>
<dbReference type="AlphaFoldDB" id="A0AAJ7W2K6"/>
<gene>
    <name evidence="10" type="primary">LOC107268979</name>
</gene>
<dbReference type="GeneID" id="107268979"/>
<feature type="transmembrane region" description="Helical" evidence="7">
    <location>
        <begin position="41"/>
        <end position="72"/>
    </location>
</feature>
<dbReference type="Proteomes" id="UP000694920">
    <property type="component" value="Unplaced"/>
</dbReference>
<feature type="transmembrane region" description="Helical" evidence="7">
    <location>
        <begin position="217"/>
        <end position="235"/>
    </location>
</feature>
<evidence type="ECO:0000256" key="3">
    <source>
        <dbReference type="ARBA" id="ARBA00022989"/>
    </source>
</evidence>
<comment type="subcellular location">
    <subcellularLocation>
        <location evidence="1">Membrane</location>
        <topology evidence="1">Multi-pass membrane protein</topology>
    </subcellularLocation>
</comment>
<proteinExistence type="inferred from homology"/>
<evidence type="ECO:0000256" key="7">
    <source>
        <dbReference type="SAM" id="Phobius"/>
    </source>
</evidence>
<feature type="transmembrane region" description="Helical" evidence="7">
    <location>
        <begin position="371"/>
        <end position="393"/>
    </location>
</feature>
<sequence length="521" mass="58226">MPEQNSADQYSTWVGLIYVFNLIIGTGALTLPAVFSRAGWVLGLTVILVLAFISFVTVTFVIETMASANAIITWRRIQQRKRVGFLQDSSSHDSDIETLQNLGESGTSNSDSEDTPLVVNLPTSPDRLNMTYRYYLIHDKIEMGEMASIFFNKLGISLFYLCFAVYLYGDLSIYATAVAKSLGDVACTYQPKNLTCNDTIPDTELCWDGSEMTRLDAYRMFLTMFIMFLGPFVFFNIQKTKYLQLLTSPMRWLAFTIMIVYAARKLIVDGPQGNPPTANISGVPGLFGACVYSFMCHHSLPALVAPISNKSTINRSLAFDYALIAIFYLLLALTGAFAFEHLDDLYTLDFGPRGSADCSKSTNLPMLIVEYFLALFPVFTLSTSFPIIAITLRNNLQSLFLFEDANYNICFCKLIFPVLAILPPYLIAMATKDLSILVGITGSYAGAGIQYLIPTFLVYNARRKTNKVIGMGVVNKFASPFRSNFWIWFVLLWAVTCMILVSVNLMKVQFSLNFTELNSVE</sequence>
<feature type="transmembrane region" description="Helical" evidence="7">
    <location>
        <begin position="405"/>
        <end position="428"/>
    </location>
</feature>
<dbReference type="Pfam" id="PF01490">
    <property type="entry name" value="Aa_trans"/>
    <property type="match status" value="2"/>
</dbReference>
<reference evidence="10" key="1">
    <citation type="submission" date="2025-08" db="UniProtKB">
        <authorList>
            <consortium name="RefSeq"/>
        </authorList>
    </citation>
    <scope>IDENTIFICATION</scope>
</reference>